<proteinExistence type="inferred from homology"/>
<feature type="domain" description="BTB" evidence="2">
    <location>
        <begin position="16"/>
        <end position="86"/>
    </location>
</feature>
<dbReference type="PROSITE" id="PS50097">
    <property type="entry name" value="BTB"/>
    <property type="match status" value="1"/>
</dbReference>
<dbReference type="Proteomes" id="UP000279644">
    <property type="component" value="Segment"/>
</dbReference>
<evidence type="ECO:0000313" key="3">
    <source>
        <dbReference type="EMBL" id="AVG47897.1"/>
    </source>
</evidence>
<organismHost>
    <name type="scientific">Acanthamoeba polyphaga</name>
    <name type="common">Amoeba</name>
    <dbReference type="NCBI Taxonomy" id="5757"/>
</organismHost>
<dbReference type="Gene3D" id="3.30.710.10">
    <property type="entry name" value="Potassium Channel Kv1.1, Chain A"/>
    <property type="match status" value="1"/>
</dbReference>
<evidence type="ECO:0000256" key="1">
    <source>
        <dbReference type="ARBA" id="ARBA00006497"/>
    </source>
</evidence>
<dbReference type="InterPro" id="IPR011333">
    <property type="entry name" value="SKP1/BTB/POZ_sf"/>
</dbReference>
<evidence type="ECO:0000259" key="2">
    <source>
        <dbReference type="PROSITE" id="PS50097"/>
    </source>
</evidence>
<dbReference type="InterPro" id="IPR000210">
    <property type="entry name" value="BTB/POZ_dom"/>
</dbReference>
<dbReference type="SUPFAM" id="SSF69322">
    <property type="entry name" value="Tricorn protease domain 2"/>
    <property type="match status" value="1"/>
</dbReference>
<reference evidence="3" key="1">
    <citation type="journal article" date="2017" name="Front. Microbiol.">
        <title>Genome Characterization of the First Mimiviruses of Lineage C Isolated in Brazil.</title>
        <authorList>
            <person name="Assis F.L."/>
            <person name="Franco-Luiz A.P.M."/>
            <person name="Dos Santos R.N."/>
            <person name="Campos F.S."/>
            <person name="Dornas F.P."/>
            <person name="Borato P.V.M."/>
            <person name="Franco A.C."/>
            <person name="Abrahao J.S."/>
            <person name="Colson P."/>
            <person name="Scola B."/>
        </authorList>
    </citation>
    <scope>NUCLEOTIDE SEQUENCE [LARGE SCALE GENOMIC DNA]</scope>
</reference>
<dbReference type="SUPFAM" id="SSF54695">
    <property type="entry name" value="POZ domain"/>
    <property type="match status" value="1"/>
</dbReference>
<protein>
    <submittedName>
        <fullName evidence="3">BTB POZ domain-containing</fullName>
    </submittedName>
</protein>
<accession>A0A2L2DP51</accession>
<dbReference type="InterPro" id="IPR015943">
    <property type="entry name" value="WD40/YVTN_repeat-like_dom_sf"/>
</dbReference>
<organism evidence="3">
    <name type="scientific">Acanthamoeba polyphaga mimivirus</name>
    <name type="common">APMV</name>
    <dbReference type="NCBI Taxonomy" id="212035"/>
    <lineage>
        <taxon>Viruses</taxon>
        <taxon>Varidnaviria</taxon>
        <taxon>Bamfordvirae</taxon>
        <taxon>Nucleocytoviricota</taxon>
        <taxon>Megaviricetes</taxon>
        <taxon>Imitervirales</taxon>
        <taxon>Mimiviridae</taxon>
        <taxon>Megamimivirinae</taxon>
        <taxon>Mimivirus</taxon>
        <taxon>Mimivirus bradfordmassiliense</taxon>
    </lineage>
</organism>
<comment type="similarity">
    <text evidence="1">Belongs to the mimivirus BTB/WD family.</text>
</comment>
<dbReference type="Gene3D" id="2.130.10.10">
    <property type="entry name" value="YVTN repeat-like/Quinoprotein amine dehydrogenase"/>
    <property type="match status" value="1"/>
</dbReference>
<dbReference type="EMBL" id="MG602508">
    <property type="protein sequence ID" value="AVG47897.1"/>
    <property type="molecule type" value="Genomic_DNA"/>
</dbReference>
<dbReference type="Pfam" id="PF00651">
    <property type="entry name" value="BTB"/>
    <property type="match status" value="1"/>
</dbReference>
<name>A0A2L2DP51_MIMIV</name>
<dbReference type="CDD" id="cd18186">
    <property type="entry name" value="BTB_POZ_ZBTB_KLHL-like"/>
    <property type="match status" value="1"/>
</dbReference>
<sequence length="510" mass="59784">MNSLSLSTIFNSDILSDCTLDLTDENSTTTLNVHKIILYLGCPYFRSMFGEFKESNQSKIILEVPNVQATCDIIQSFYGTKIINSNNNWEYELNLFMCKRFFCIDTNFPHQIKIPSDEFEEFLVMIEKIGFNQDIKKFIIKNIPESYDFDKLSDLINRLECDHNERVRLMAKNVSKPCDFEKLSTNFIKDLWKIVDTYYIILISFFEINIINPEGTIHRSIKSFYEIKDVCYFEDKHLIAYHTNKNIYVYDIELDECIFQKYFSSDSEFMIKIYGDKLMIYKKNRKLKFYDINSGDLIKSLIFKTREVINIFIDEKENKLDILYNETEDKIISVYDLSTFRFLENKIWLNIYSFGCDYSIYEKSMIALYRNTLLFVLNYKGKGVCGRDKYNNSKNKSYGSGKKIYDGTSNIVGICWGKWGSIIYCCEHGTINIYDTSENKLIKTIDTNYAIESMTKISNDRIMIKSGSELIEIDLDSGCELKNININSDVKSIMKISSGYDRLYELLPEP</sequence>